<dbReference type="Proteomes" id="UP000621210">
    <property type="component" value="Unassembled WGS sequence"/>
</dbReference>
<comment type="caution">
    <text evidence="2">The sequence shown here is derived from an EMBL/GenBank/DDBJ whole genome shotgun (WGS) entry which is preliminary data.</text>
</comment>
<dbReference type="RefSeq" id="WP_188181140.1">
    <property type="nucleotide sequence ID" value="NZ_JACVQF010000186.1"/>
</dbReference>
<organism evidence="2 3">
    <name type="scientific">Streptomyces griseicoloratus</name>
    <dbReference type="NCBI Taxonomy" id="2752516"/>
    <lineage>
        <taxon>Bacteria</taxon>
        <taxon>Bacillati</taxon>
        <taxon>Actinomycetota</taxon>
        <taxon>Actinomycetes</taxon>
        <taxon>Kitasatosporales</taxon>
        <taxon>Streptomycetaceae</taxon>
        <taxon>Streptomyces</taxon>
    </lineage>
</organism>
<dbReference type="SUPFAM" id="SSF159501">
    <property type="entry name" value="EreA/ChaN-like"/>
    <property type="match status" value="1"/>
</dbReference>
<evidence type="ECO:0000256" key="1">
    <source>
        <dbReference type="SAM" id="SignalP"/>
    </source>
</evidence>
<dbReference type="PIRSF" id="PIRSF036794">
    <property type="entry name" value="UCP_erythr_ester"/>
    <property type="match status" value="1"/>
</dbReference>
<proteinExistence type="predicted"/>
<dbReference type="Pfam" id="PF05139">
    <property type="entry name" value="Erythro_esteras"/>
    <property type="match status" value="1"/>
</dbReference>
<evidence type="ECO:0000313" key="3">
    <source>
        <dbReference type="Proteomes" id="UP000621210"/>
    </source>
</evidence>
<reference evidence="2" key="2">
    <citation type="submission" date="2020-09" db="EMBL/GenBank/DDBJ databases">
        <authorList>
            <person name="Luo X."/>
        </authorList>
    </citation>
    <scope>NUCLEOTIDE SEQUENCE</scope>
    <source>
        <strain evidence="2">TRM S81-3</strain>
    </source>
</reference>
<dbReference type="PANTHER" id="PTHR31299">
    <property type="entry name" value="ESTERASE, PUTATIVE (AFU_ORTHOLOGUE AFUA_1G05850)-RELATED"/>
    <property type="match status" value="1"/>
</dbReference>
<evidence type="ECO:0000313" key="2">
    <source>
        <dbReference type="EMBL" id="MBD0420138.1"/>
    </source>
</evidence>
<sequence>MKRHRTATVVTLFVTLGTVTAGTPAVAAHAPAAPVRVAESATPVVAALDRAAHPLRTVEPGGDTRDLRPLDRMTGDARVVGLGEATHSSHDFFSLKDRVFRHLVEAKGFRTFALEAPWSTGLRLDEYVVHGKGDPRRIMRDEFQRDYLWWNNTDFLRLVEWMRAYNVRHPGDPVRFMGDDTAWTGPELYDAVTRYVAETRPGLSARFAELYRGLRPTVATGTYIEQYLNKPLTDRKEMAERTGEALRLLRRQGPGRDREAYDRAVQHATAIDRTAGQYAFDLDDPEQTAAAMRYRDEAMAANVVWWQRHTGTKVLLSAHNAHIAYETMDPAHYPRMQGAFLRDRLGAGYLGIGLTFDRGSFNATGPDGAIHRWTLGPAGPGSNERTLDRVRHRDYIADLRTVGSPAGAWLARARPTRSIGTDYPDGPYDIALARSHDVLIHLHQVEAARLRDR</sequence>
<gene>
    <name evidence="2" type="ORF">H0H10_13330</name>
</gene>
<dbReference type="InterPro" id="IPR007815">
    <property type="entry name" value="Emycin_Estase"/>
</dbReference>
<feature type="signal peptide" evidence="1">
    <location>
        <begin position="1"/>
        <end position="21"/>
    </location>
</feature>
<keyword evidence="1" id="KW-0732">Signal</keyword>
<protein>
    <submittedName>
        <fullName evidence="2">Erythromycin esterase family protein</fullName>
    </submittedName>
</protein>
<dbReference type="Gene3D" id="1.20.1440.30">
    <property type="entry name" value="Biosynthetic Protein domain"/>
    <property type="match status" value="1"/>
</dbReference>
<dbReference type="Gene3D" id="3.40.1660.10">
    <property type="entry name" value="EreA-like (biosynthetic domain)"/>
    <property type="match status" value="1"/>
</dbReference>
<keyword evidence="3" id="KW-1185">Reference proteome</keyword>
<dbReference type="InterPro" id="IPR052036">
    <property type="entry name" value="Hydrolase/PRTase-associated"/>
</dbReference>
<dbReference type="EMBL" id="JACVQF010000186">
    <property type="protein sequence ID" value="MBD0420138.1"/>
    <property type="molecule type" value="Genomic_DNA"/>
</dbReference>
<dbReference type="CDD" id="cd14728">
    <property type="entry name" value="Ere-like"/>
    <property type="match status" value="1"/>
</dbReference>
<feature type="chain" id="PRO_5039456919" evidence="1">
    <location>
        <begin position="22"/>
        <end position="453"/>
    </location>
</feature>
<dbReference type="GO" id="GO:0046677">
    <property type="term" value="P:response to antibiotic"/>
    <property type="evidence" value="ECO:0007669"/>
    <property type="project" value="InterPro"/>
</dbReference>
<dbReference type="AlphaFoldDB" id="A0A926L4V2"/>
<name>A0A926L4V2_9ACTN</name>
<dbReference type="Gene3D" id="3.30.1870.10">
    <property type="entry name" value="EreA-like, domain 2"/>
    <property type="match status" value="1"/>
</dbReference>
<accession>A0A926L4V2</accession>
<reference evidence="2" key="1">
    <citation type="submission" date="2020-09" db="EMBL/GenBank/DDBJ databases">
        <title>Streptomyces grisecoloratus sp. nov., isolated from cotton soil.</title>
        <authorList>
            <person name="Xing L."/>
        </authorList>
    </citation>
    <scope>NUCLEOTIDE SEQUENCE</scope>
    <source>
        <strain evidence="2">TRM S81-3</strain>
    </source>
</reference>
<dbReference type="PANTHER" id="PTHR31299:SF0">
    <property type="entry name" value="ESTERASE, PUTATIVE (AFU_ORTHOLOGUE AFUA_1G05850)-RELATED"/>
    <property type="match status" value="1"/>
</dbReference>
<dbReference type="InterPro" id="IPR014622">
    <property type="entry name" value="UCP036794_erythomycin"/>
</dbReference>